<dbReference type="OrthoDB" id="3904217at2759"/>
<protein>
    <recommendedName>
        <fullName evidence="1">Lipocalin-like domain-containing protein</fullName>
    </recommendedName>
</protein>
<dbReference type="Proteomes" id="UP000799424">
    <property type="component" value="Unassembled WGS sequence"/>
</dbReference>
<proteinExistence type="predicted"/>
<feature type="domain" description="Lipocalin-like" evidence="1">
    <location>
        <begin position="13"/>
        <end position="161"/>
    </location>
</feature>
<dbReference type="Pfam" id="PF13924">
    <property type="entry name" value="Lipocalin_5"/>
    <property type="match status" value="1"/>
</dbReference>
<dbReference type="InterPro" id="IPR024311">
    <property type="entry name" value="Lipocalin-like"/>
</dbReference>
<evidence type="ECO:0000313" key="3">
    <source>
        <dbReference type="Proteomes" id="UP000799424"/>
    </source>
</evidence>
<name>A0A6A6ZIU9_9PLEO</name>
<reference evidence="2" key="1">
    <citation type="journal article" date="2020" name="Stud. Mycol.">
        <title>101 Dothideomycetes genomes: a test case for predicting lifestyles and emergence of pathogens.</title>
        <authorList>
            <person name="Haridas S."/>
            <person name="Albert R."/>
            <person name="Binder M."/>
            <person name="Bloem J."/>
            <person name="Labutti K."/>
            <person name="Salamov A."/>
            <person name="Andreopoulos B."/>
            <person name="Baker S."/>
            <person name="Barry K."/>
            <person name="Bills G."/>
            <person name="Bluhm B."/>
            <person name="Cannon C."/>
            <person name="Castanera R."/>
            <person name="Culley D."/>
            <person name="Daum C."/>
            <person name="Ezra D."/>
            <person name="Gonzalez J."/>
            <person name="Henrissat B."/>
            <person name="Kuo A."/>
            <person name="Liang C."/>
            <person name="Lipzen A."/>
            <person name="Lutzoni F."/>
            <person name="Magnuson J."/>
            <person name="Mondo S."/>
            <person name="Nolan M."/>
            <person name="Ohm R."/>
            <person name="Pangilinan J."/>
            <person name="Park H.-J."/>
            <person name="Ramirez L."/>
            <person name="Alfaro M."/>
            <person name="Sun H."/>
            <person name="Tritt A."/>
            <person name="Yoshinaga Y."/>
            <person name="Zwiers L.-H."/>
            <person name="Turgeon B."/>
            <person name="Goodwin S."/>
            <person name="Spatafora J."/>
            <person name="Crous P."/>
            <person name="Grigoriev I."/>
        </authorList>
    </citation>
    <scope>NUCLEOTIDE SEQUENCE</scope>
    <source>
        <strain evidence="2">CBS 113818</strain>
    </source>
</reference>
<dbReference type="AlphaFoldDB" id="A0A6A6ZIU9"/>
<sequence length="165" mass="18036">MVLPKHIAAVLGGTWQHLNSTRVDFNGTALAPGPLGLSPIGLLTYNPDGYMSAHMVSSDPGHIPPVRDPEPPTYEDFALVGEHSLVYAGELHVAWENSTATSGRLTHGPLKMASLASWIETSQPRNYEVTLKAHETGGRDVLRLWARDEGRHTVSTIWWVRAPPT</sequence>
<organism evidence="2 3">
    <name type="scientific">Ophiobolus disseminans</name>
    <dbReference type="NCBI Taxonomy" id="1469910"/>
    <lineage>
        <taxon>Eukaryota</taxon>
        <taxon>Fungi</taxon>
        <taxon>Dikarya</taxon>
        <taxon>Ascomycota</taxon>
        <taxon>Pezizomycotina</taxon>
        <taxon>Dothideomycetes</taxon>
        <taxon>Pleosporomycetidae</taxon>
        <taxon>Pleosporales</taxon>
        <taxon>Pleosporineae</taxon>
        <taxon>Phaeosphaeriaceae</taxon>
        <taxon>Ophiobolus</taxon>
    </lineage>
</organism>
<keyword evidence="3" id="KW-1185">Reference proteome</keyword>
<accession>A0A6A6ZIU9</accession>
<gene>
    <name evidence="2" type="ORF">CC86DRAFT_470819</name>
</gene>
<dbReference type="EMBL" id="MU006238">
    <property type="protein sequence ID" value="KAF2821032.1"/>
    <property type="molecule type" value="Genomic_DNA"/>
</dbReference>
<evidence type="ECO:0000259" key="1">
    <source>
        <dbReference type="Pfam" id="PF13924"/>
    </source>
</evidence>
<evidence type="ECO:0000313" key="2">
    <source>
        <dbReference type="EMBL" id="KAF2821032.1"/>
    </source>
</evidence>